<dbReference type="SMART" id="SM00089">
    <property type="entry name" value="PKD"/>
    <property type="match status" value="2"/>
</dbReference>
<evidence type="ECO:0000313" key="7">
    <source>
        <dbReference type="Proteomes" id="UP001055940"/>
    </source>
</evidence>
<dbReference type="InterPro" id="IPR006584">
    <property type="entry name" value="Cellulose-bd_IV"/>
</dbReference>
<evidence type="ECO:0000259" key="4">
    <source>
        <dbReference type="PROSITE" id="PS50093"/>
    </source>
</evidence>
<dbReference type="CDD" id="cd00146">
    <property type="entry name" value="PKD"/>
    <property type="match status" value="1"/>
</dbReference>
<evidence type="ECO:0000259" key="5">
    <source>
        <dbReference type="PROSITE" id="PS51175"/>
    </source>
</evidence>
<dbReference type="InterPro" id="IPR013783">
    <property type="entry name" value="Ig-like_fold"/>
</dbReference>
<name>A0ABY5D8H1_9ACTN</name>
<dbReference type="Gene3D" id="2.60.40.10">
    <property type="entry name" value="Immunoglobulins"/>
    <property type="match status" value="2"/>
</dbReference>
<dbReference type="InterPro" id="IPR011042">
    <property type="entry name" value="6-blade_b-propeller_TolB-like"/>
</dbReference>
<keyword evidence="7" id="KW-1185">Reference proteome</keyword>
<dbReference type="InterPro" id="IPR008979">
    <property type="entry name" value="Galactose-bd-like_sf"/>
</dbReference>
<reference evidence="6" key="1">
    <citation type="submission" date="2022-06" db="EMBL/GenBank/DDBJ databases">
        <authorList>
            <person name="Ping M."/>
        </authorList>
    </citation>
    <scope>NUCLEOTIDE SEQUENCE</scope>
    <source>
        <strain evidence="6">JCM11759T</strain>
    </source>
</reference>
<dbReference type="PANTHER" id="PTHR40469">
    <property type="entry name" value="SECRETED GLYCOSYL HYDROLASE"/>
    <property type="match status" value="1"/>
</dbReference>
<feature type="signal peptide" evidence="3">
    <location>
        <begin position="1"/>
        <end position="29"/>
    </location>
</feature>
<dbReference type="Gene3D" id="2.60.120.560">
    <property type="entry name" value="Exo-inulinase, domain 1"/>
    <property type="match status" value="1"/>
</dbReference>
<dbReference type="Gene3D" id="3.40.50.880">
    <property type="match status" value="1"/>
</dbReference>
<dbReference type="Pfam" id="PF06283">
    <property type="entry name" value="ThuA"/>
    <property type="match status" value="1"/>
</dbReference>
<dbReference type="Pfam" id="PF06439">
    <property type="entry name" value="3keto-disac_hyd"/>
    <property type="match status" value="1"/>
</dbReference>
<dbReference type="Gene3D" id="2.120.10.30">
    <property type="entry name" value="TolB, C-terminal domain"/>
    <property type="match status" value="1"/>
</dbReference>
<feature type="region of interest" description="Disordered" evidence="2">
    <location>
        <begin position="1064"/>
        <end position="1083"/>
    </location>
</feature>
<accession>A0ABY5D8H1</accession>
<dbReference type="Proteomes" id="UP001055940">
    <property type="component" value="Chromosome"/>
</dbReference>
<feature type="chain" id="PRO_5047194003" evidence="3">
    <location>
        <begin position="30"/>
        <end position="1449"/>
    </location>
</feature>
<dbReference type="InterPro" id="IPR054470">
    <property type="entry name" value="FIMAH_dom"/>
</dbReference>
<dbReference type="Pfam" id="PF03422">
    <property type="entry name" value="CBM_6"/>
    <property type="match status" value="1"/>
</dbReference>
<keyword evidence="1 3" id="KW-0732">Signal</keyword>
<dbReference type="Pfam" id="PF22888">
    <property type="entry name" value="FIMAH"/>
    <property type="match status" value="1"/>
</dbReference>
<feature type="domain" description="PKD" evidence="4">
    <location>
        <begin position="736"/>
        <end position="816"/>
    </location>
</feature>
<dbReference type="InterPro" id="IPR029062">
    <property type="entry name" value="Class_I_gatase-like"/>
</dbReference>
<dbReference type="EMBL" id="CP099837">
    <property type="protein sequence ID" value="USY19406.1"/>
    <property type="molecule type" value="Genomic_DNA"/>
</dbReference>
<proteinExistence type="predicted"/>
<dbReference type="PROSITE" id="PS51175">
    <property type="entry name" value="CBM6"/>
    <property type="match status" value="1"/>
</dbReference>
<dbReference type="InterPro" id="IPR011041">
    <property type="entry name" value="Quinoprot_gluc/sorb_DH_b-prop"/>
</dbReference>
<dbReference type="InterPro" id="IPR000601">
    <property type="entry name" value="PKD_dom"/>
</dbReference>
<evidence type="ECO:0000256" key="1">
    <source>
        <dbReference type="ARBA" id="ARBA00022729"/>
    </source>
</evidence>
<dbReference type="PANTHER" id="PTHR40469:SF2">
    <property type="entry name" value="GALACTOSE-BINDING DOMAIN-LIKE SUPERFAMILY PROTEIN"/>
    <property type="match status" value="1"/>
</dbReference>
<sequence length="1449" mass="156193">MINRPLRALGAITASIALALGLTSVPAQADTADAAEQDTFTALIFSKTTGFRHDSIPYGVALYEALAEEHGFETEHTEDADIFNPEDLARFDAVVWLSTTGDVLDEDQQAAFQEYVRNGGGYAGVHSASDTHYGWEWYGDLVGAYFASHPPGTQEAQVMVNDRAHPSTEMLPASWVREDEWYDFDTSPRGDVHVLAGLNESSYEDQVDPAGQMGFDHPIAWCQVYDGGRSWYTGGGHTIESYSEPEFADHLLGGLRWAAGQAEGDCGATQWDNFEKVTLAQGEENVGEPMGMAVLPDGRVMHTSRDGQVSLWSPETYSTNPLADLPVYDHDEDGLQGIALDPDFAENGWVYLYYAPVLEGVPSGAAPENGSPEDFEPFEAHNNLSRFQFVDGDSPSLDLSSEEVILEVEATRGMCCHVGGDIGFDPDGNLLLSTGDDTSAFGSDGFSPHDERESRNPAFDAQRSSGNTNDLRGKLIRISVDEDGGYGIPEGNLFPPQTSDADLTRPEIFAMGLRNPFRFSVDQVDGSVYLADYGPDALAADPDRGPENTVTWHHITEAVNIGWPYCIGNNSAYNHYDFGAGTSGEKFDCDAPVNESPRNTGLTELPPVTPAAIWYGYDESEEFPHLGTGGGAPMGGPAYHFDPDLESDTKWPEYYDGIPLLYEWSRQWIKQVHLDDDGGVLDITETVPDIDLANPMDMEFGPDGSLYVLEYGSGWFGGSADSAISRIDYIGAGDSPVARIKADTTSGPAPLTVGFDGQDSFHPGGQAIDFAWNFGDGNTSTEASPTHTFTEDGRYTVTLTVTDAEERTGTATTTITAGNTAPDVAFQSPRDGEFFSWGDEIPFQVSVDDAEDGSIGDGIDCGDVEVTSALGHDTHAHPWTQYDSCEGVSATGTDGAHGHDMNIFWVLTAEYTDGGGASAPPLTGSDGVTLNPSRMQAQYFRDSQGVQTEPSEDSEGGLRNVAWIGHGDWTSYDPVNLHGVEEITFRVASEGYGGAIEARMDAPDGELLGEVDVPVTGGWQEWTDVTMEVTDPGETIALYLVFTGDDPTVTDGLFNLNYFDVNPDHDGGHGDGPETELTSPEDGATYEVGEDVPLAAEVTDHGDAGIEEVAFLVDGEAVATVTESPYEATWEDVAEGEYSVSAVATDGDGGTGTSAAHTVTVGDEPDPVECAPPNVDEGYRALWDGQSLDGWNMAGPGGFEVVDDGEGCVLQTEGGMGLLWHEDELGSYRLKLDYLTHEETDNSGVFVGFPEPGDDPWVAVEEGYEIQIDPYGAPDGDPLTRTGAVYGFQAADSHPEVVGEWNTMEIEVDDPMIRVWINGELVNEFESTDPARDLSSGQVGLQNHGDNDLVWFRDVQVTDLEDEAETYTFAEVVERIEAMVEKGVLTVSEATRLTRHLELAEHHVGVDRPAQAGRSLDRFRTTAQSVADDSAREELAGLADGLEHLTTTT</sequence>
<dbReference type="SUPFAM" id="SSF49785">
    <property type="entry name" value="Galactose-binding domain-like"/>
    <property type="match status" value="1"/>
</dbReference>
<dbReference type="InterPro" id="IPR012938">
    <property type="entry name" value="Glc/Sorbosone_DH"/>
</dbReference>
<feature type="region of interest" description="Disordered" evidence="2">
    <location>
        <begin position="439"/>
        <end position="466"/>
    </location>
</feature>
<feature type="domain" description="CBM6" evidence="5">
    <location>
        <begin position="933"/>
        <end position="1062"/>
    </location>
</feature>
<dbReference type="Pfam" id="PF07995">
    <property type="entry name" value="GSDH"/>
    <property type="match status" value="1"/>
</dbReference>
<dbReference type="CDD" id="cd04084">
    <property type="entry name" value="CBM6_xylanase-like"/>
    <property type="match status" value="1"/>
</dbReference>
<gene>
    <name evidence="6" type="ORF">NE857_29855</name>
</gene>
<dbReference type="SUPFAM" id="SSF49299">
    <property type="entry name" value="PKD domain"/>
    <property type="match status" value="1"/>
</dbReference>
<dbReference type="PROSITE" id="PS50093">
    <property type="entry name" value="PKD"/>
    <property type="match status" value="1"/>
</dbReference>
<dbReference type="InterPro" id="IPR005084">
    <property type="entry name" value="CBM6"/>
</dbReference>
<dbReference type="SUPFAM" id="SSF52317">
    <property type="entry name" value="Class I glutamine amidotransferase-like"/>
    <property type="match status" value="1"/>
</dbReference>
<evidence type="ECO:0000256" key="3">
    <source>
        <dbReference type="SAM" id="SignalP"/>
    </source>
</evidence>
<dbReference type="Gene3D" id="2.60.120.260">
    <property type="entry name" value="Galactose-binding domain-like"/>
    <property type="match status" value="1"/>
</dbReference>
<dbReference type="InterPro" id="IPR010496">
    <property type="entry name" value="AL/BT2_dom"/>
</dbReference>
<protein>
    <submittedName>
        <fullName evidence="6">ThuA domain-containing protein</fullName>
    </submittedName>
</protein>
<evidence type="ECO:0000256" key="2">
    <source>
        <dbReference type="SAM" id="MobiDB-lite"/>
    </source>
</evidence>
<dbReference type="SMART" id="SM00606">
    <property type="entry name" value="CBD_IV"/>
    <property type="match status" value="1"/>
</dbReference>
<evidence type="ECO:0000313" key="6">
    <source>
        <dbReference type="EMBL" id="USY19406.1"/>
    </source>
</evidence>
<dbReference type="RefSeq" id="WP_254418635.1">
    <property type="nucleotide sequence ID" value="NZ_BAAAJB010000092.1"/>
</dbReference>
<dbReference type="Pfam" id="PF17957">
    <property type="entry name" value="Big_7"/>
    <property type="match status" value="1"/>
</dbReference>
<dbReference type="Pfam" id="PF18911">
    <property type="entry name" value="PKD_4"/>
    <property type="match status" value="1"/>
</dbReference>
<dbReference type="InterPro" id="IPR035986">
    <property type="entry name" value="PKD_dom_sf"/>
</dbReference>
<dbReference type="SUPFAM" id="SSF50952">
    <property type="entry name" value="Soluble quinoprotein glucose dehydrogenase"/>
    <property type="match status" value="1"/>
</dbReference>
<dbReference type="InterPro" id="IPR029010">
    <property type="entry name" value="ThuA-like"/>
</dbReference>
<organism evidence="6 7">
    <name type="scientific">Nocardiopsis exhalans</name>
    <dbReference type="NCBI Taxonomy" id="163604"/>
    <lineage>
        <taxon>Bacteria</taxon>
        <taxon>Bacillati</taxon>
        <taxon>Actinomycetota</taxon>
        <taxon>Actinomycetes</taxon>
        <taxon>Streptosporangiales</taxon>
        <taxon>Nocardiopsidaceae</taxon>
        <taxon>Nocardiopsis</taxon>
    </lineage>
</organism>
<dbReference type="InterPro" id="IPR022409">
    <property type="entry name" value="PKD/Chitinase_dom"/>
</dbReference>